<evidence type="ECO:0000313" key="2">
    <source>
        <dbReference type="Proteomes" id="UP001523262"/>
    </source>
</evidence>
<keyword evidence="2" id="KW-1185">Reference proteome</keyword>
<accession>A0ABT0WFC9</accession>
<dbReference type="EMBL" id="JAMQCR010000002">
    <property type="protein sequence ID" value="MCM2535011.1"/>
    <property type="molecule type" value="Genomic_DNA"/>
</dbReference>
<name>A0ABT0WFC9_9BACI</name>
<comment type="caution">
    <text evidence="1">The sequence shown here is derived from an EMBL/GenBank/DDBJ whole genome shotgun (WGS) entry which is preliminary data.</text>
</comment>
<dbReference type="InterPro" id="IPR014962">
    <property type="entry name" value="YolD"/>
</dbReference>
<reference evidence="1 2" key="1">
    <citation type="submission" date="2022-06" db="EMBL/GenBank/DDBJ databases">
        <authorList>
            <person name="Jeon C.O."/>
        </authorList>
    </citation>
    <scope>NUCLEOTIDE SEQUENCE [LARGE SCALE GENOMIC DNA]</scope>
    <source>
        <strain evidence="1 2">KCTC 13943</strain>
    </source>
</reference>
<dbReference type="Pfam" id="PF08863">
    <property type="entry name" value="YolD"/>
    <property type="match status" value="1"/>
</dbReference>
<organism evidence="1 2">
    <name type="scientific">Neobacillus pocheonensis</name>
    <dbReference type="NCBI Taxonomy" id="363869"/>
    <lineage>
        <taxon>Bacteria</taxon>
        <taxon>Bacillati</taxon>
        <taxon>Bacillota</taxon>
        <taxon>Bacilli</taxon>
        <taxon>Bacillales</taxon>
        <taxon>Bacillaceae</taxon>
        <taxon>Neobacillus</taxon>
    </lineage>
</organism>
<sequence>MANRDRGVKKWQFAFGMPEQLKMMREYWKDQERQPKSLIDVYEFEEFDHRICYVMEYHLAVKITIWDDGFTEDMTGSFISLIQFRISFASRYNLENSNVWLLRM</sequence>
<evidence type="ECO:0000313" key="1">
    <source>
        <dbReference type="EMBL" id="MCM2535011.1"/>
    </source>
</evidence>
<dbReference type="Proteomes" id="UP001523262">
    <property type="component" value="Unassembled WGS sequence"/>
</dbReference>
<protein>
    <submittedName>
        <fullName evidence="1">YolD-like family protein</fullName>
    </submittedName>
</protein>
<gene>
    <name evidence="1" type="ORF">NDK43_25055</name>
</gene>
<proteinExistence type="predicted"/>